<keyword evidence="6" id="KW-1133">Transmembrane helix</keyword>
<evidence type="ECO:0000256" key="6">
    <source>
        <dbReference type="SAM" id="Phobius"/>
    </source>
</evidence>
<keyword evidence="4 6" id="KW-0472">Membrane</keyword>
<sequence>MSESGVDGLKPLKLATKETISSKSSPLFEWETVDTWVDDDFDAEELLKGPSNLSERLPQVDSSLLKEPKANRKSHRQRDMQNKEHHRDDKYNTSNNTSRTSRKLNEQKEESRNANRRRRSKELHAPIRDFGKSISKQPEPVSFDKYRTPIPKGPAKLREKGEIRRRRSLDDDISPEQLAKEMARLMPVVGWKPDISDHLDDQGKKQNISKKHTPQKTKKSTNIQRIHYTEGNAKVDVTNASHGTAANQGSTRDRDSYRKKKIAEKLDWDQGIQRRKGEKDLDREDETTEKRADRSLDAAENHTSHEHFSYENGNGLTKDSSFPLDGLEGYYQTTTKPLWRSHPNAKLVLIPYFAAFTVSLGAALFFTGRAAFGIKPQK</sequence>
<accession>A0A1Z8JQ84</accession>
<feature type="transmembrane region" description="Helical" evidence="6">
    <location>
        <begin position="349"/>
        <end position="372"/>
    </location>
</feature>
<feature type="compositionally biased region" description="Basic and acidic residues" evidence="5">
    <location>
        <begin position="275"/>
        <end position="309"/>
    </location>
</feature>
<dbReference type="AlphaFoldDB" id="A0A1Z8JQ84"/>
<evidence type="ECO:0000256" key="2">
    <source>
        <dbReference type="ARBA" id="ARBA00022792"/>
    </source>
</evidence>
<feature type="compositionally biased region" description="Basic and acidic residues" evidence="5">
    <location>
        <begin position="122"/>
        <end position="131"/>
    </location>
</feature>
<protein>
    <submittedName>
        <fullName evidence="7">Uncharacterized protein</fullName>
    </submittedName>
</protein>
<dbReference type="Proteomes" id="UP000195871">
    <property type="component" value="Unassembled WGS sequence"/>
</dbReference>
<feature type="compositionally biased region" description="Basic residues" evidence="5">
    <location>
        <begin position="207"/>
        <end position="219"/>
    </location>
</feature>
<dbReference type="EMBL" id="NHMM01000003">
    <property type="protein sequence ID" value="OUT22755.1"/>
    <property type="molecule type" value="Genomic_DNA"/>
</dbReference>
<comment type="caution">
    <text evidence="7">The sequence shown here is derived from an EMBL/GenBank/DDBJ whole genome shotgun (WGS) entry which is preliminary data.</text>
</comment>
<evidence type="ECO:0000256" key="1">
    <source>
        <dbReference type="ARBA" id="ARBA00004273"/>
    </source>
</evidence>
<gene>
    <name evidence="7" type="ORF">CAS74_002500</name>
</gene>
<feature type="compositionally biased region" description="Polar residues" evidence="5">
    <location>
        <begin position="238"/>
        <end position="250"/>
    </location>
</feature>
<evidence type="ECO:0000313" key="7">
    <source>
        <dbReference type="EMBL" id="OUT22755.1"/>
    </source>
</evidence>
<feature type="region of interest" description="Disordered" evidence="5">
    <location>
        <begin position="47"/>
        <end position="175"/>
    </location>
</feature>
<evidence type="ECO:0000256" key="4">
    <source>
        <dbReference type="ARBA" id="ARBA00023136"/>
    </source>
</evidence>
<keyword evidence="2" id="KW-0999">Mitochondrion inner membrane</keyword>
<name>A0A1Z8JQ84_PICKU</name>
<keyword evidence="6" id="KW-0812">Transmembrane</keyword>
<feature type="compositionally biased region" description="Basic and acidic residues" evidence="5">
    <location>
        <begin position="77"/>
        <end position="91"/>
    </location>
</feature>
<dbReference type="InterPro" id="IPR039297">
    <property type="entry name" value="COX7a"/>
</dbReference>
<dbReference type="Pfam" id="PF02238">
    <property type="entry name" value="COX7a"/>
    <property type="match status" value="1"/>
</dbReference>
<reference evidence="7 8" key="1">
    <citation type="submission" date="2017-05" db="EMBL/GenBank/DDBJ databases">
        <title>The Genome Sequence of Candida krusei Ckrusei653.</title>
        <authorList>
            <person name="Cuomo C."/>
            <person name="Forche A."/>
            <person name="Young S."/>
            <person name="Abouelleil A."/>
            <person name="Cao P."/>
            <person name="Chapman S."/>
            <person name="Cusick C."/>
            <person name="Shea T."/>
            <person name="Nusbaum C."/>
            <person name="Birren B."/>
        </authorList>
    </citation>
    <scope>NUCLEOTIDE SEQUENCE [LARGE SCALE GENOMIC DNA]</scope>
    <source>
        <strain evidence="7 8">Ckrusei653</strain>
    </source>
</reference>
<evidence type="ECO:0000256" key="3">
    <source>
        <dbReference type="ARBA" id="ARBA00023128"/>
    </source>
</evidence>
<dbReference type="VEuPathDB" id="FungiDB:C5L36_0D05190"/>
<feature type="compositionally biased region" description="Basic and acidic residues" evidence="5">
    <location>
        <begin position="103"/>
        <end position="113"/>
    </location>
</feature>
<comment type="subcellular location">
    <subcellularLocation>
        <location evidence="1">Mitochondrion inner membrane</location>
    </subcellularLocation>
</comment>
<feature type="compositionally biased region" description="Basic and acidic residues" evidence="5">
    <location>
        <begin position="194"/>
        <end position="204"/>
    </location>
</feature>
<evidence type="ECO:0000313" key="8">
    <source>
        <dbReference type="Proteomes" id="UP000195871"/>
    </source>
</evidence>
<organism evidence="7 8">
    <name type="scientific">Pichia kudriavzevii</name>
    <name type="common">Yeast</name>
    <name type="synonym">Issatchenkia orientalis</name>
    <dbReference type="NCBI Taxonomy" id="4909"/>
    <lineage>
        <taxon>Eukaryota</taxon>
        <taxon>Fungi</taxon>
        <taxon>Dikarya</taxon>
        <taxon>Ascomycota</taxon>
        <taxon>Saccharomycotina</taxon>
        <taxon>Pichiomycetes</taxon>
        <taxon>Pichiales</taxon>
        <taxon>Pichiaceae</taxon>
        <taxon>Pichia</taxon>
    </lineage>
</organism>
<proteinExistence type="predicted"/>
<feature type="region of interest" description="Disordered" evidence="5">
    <location>
        <begin position="1"/>
        <end position="24"/>
    </location>
</feature>
<evidence type="ECO:0000256" key="5">
    <source>
        <dbReference type="SAM" id="MobiDB-lite"/>
    </source>
</evidence>
<dbReference type="GO" id="GO:0005743">
    <property type="term" value="C:mitochondrial inner membrane"/>
    <property type="evidence" value="ECO:0007669"/>
    <property type="project" value="UniProtKB-SubCell"/>
</dbReference>
<feature type="region of interest" description="Disordered" evidence="5">
    <location>
        <begin position="193"/>
        <end position="315"/>
    </location>
</feature>
<keyword evidence="3" id="KW-0496">Mitochondrion</keyword>
<dbReference type="VEuPathDB" id="FungiDB:C5L36_0D05180"/>